<evidence type="ECO:0000313" key="3">
    <source>
        <dbReference type="EMBL" id="OGC21590.1"/>
    </source>
</evidence>
<name>A0A1F4SMF7_UNCSA</name>
<dbReference type="EMBL" id="MEUB01000038">
    <property type="protein sequence ID" value="OGC21590.1"/>
    <property type="molecule type" value="Genomic_DNA"/>
</dbReference>
<evidence type="ECO:0000259" key="2">
    <source>
        <dbReference type="PROSITE" id="PS51272"/>
    </source>
</evidence>
<dbReference type="SUPFAM" id="SSF56935">
    <property type="entry name" value="Porins"/>
    <property type="match status" value="1"/>
</dbReference>
<organism evidence="3 4">
    <name type="scientific">candidate division WOR-1 bacterium RIFOXYB2_FULL_37_13</name>
    <dbReference type="NCBI Taxonomy" id="1802579"/>
    <lineage>
        <taxon>Bacteria</taxon>
        <taxon>Bacillati</taxon>
        <taxon>Saganbacteria</taxon>
    </lineage>
</organism>
<feature type="chain" id="PRO_5009514408" description="SLH domain-containing protein" evidence="1">
    <location>
        <begin position="39"/>
        <end position="415"/>
    </location>
</feature>
<dbReference type="InterPro" id="IPR001119">
    <property type="entry name" value="SLH_dom"/>
</dbReference>
<evidence type="ECO:0000313" key="4">
    <source>
        <dbReference type="Proteomes" id="UP000178417"/>
    </source>
</evidence>
<feature type="signal peptide" evidence="1">
    <location>
        <begin position="1"/>
        <end position="38"/>
    </location>
</feature>
<accession>A0A1F4SMF7</accession>
<protein>
    <recommendedName>
        <fullName evidence="2">SLH domain-containing protein</fullName>
    </recommendedName>
</protein>
<dbReference type="STRING" id="1802579.A2310_02190"/>
<reference evidence="3 4" key="1">
    <citation type="journal article" date="2016" name="Nat. Commun.">
        <title>Thousands of microbial genomes shed light on interconnected biogeochemical processes in an aquifer system.</title>
        <authorList>
            <person name="Anantharaman K."/>
            <person name="Brown C.T."/>
            <person name="Hug L.A."/>
            <person name="Sharon I."/>
            <person name="Castelle C.J."/>
            <person name="Probst A.J."/>
            <person name="Thomas B.C."/>
            <person name="Singh A."/>
            <person name="Wilkins M.J."/>
            <person name="Karaoz U."/>
            <person name="Brodie E.L."/>
            <person name="Williams K.H."/>
            <person name="Hubbard S.S."/>
            <person name="Banfield J.F."/>
        </authorList>
    </citation>
    <scope>NUCLEOTIDE SEQUENCE [LARGE SCALE GENOMIC DNA]</scope>
</reference>
<dbReference type="AlphaFoldDB" id="A0A1F4SMF7"/>
<feature type="domain" description="SLH" evidence="2">
    <location>
        <begin position="37"/>
        <end position="100"/>
    </location>
</feature>
<evidence type="ECO:0000256" key="1">
    <source>
        <dbReference type="SAM" id="SignalP"/>
    </source>
</evidence>
<dbReference type="Proteomes" id="UP000178417">
    <property type="component" value="Unassembled WGS sequence"/>
</dbReference>
<proteinExistence type="predicted"/>
<dbReference type="InterPro" id="IPR051465">
    <property type="entry name" value="Cell_Envelope_Struct_Comp"/>
</dbReference>
<comment type="caution">
    <text evidence="3">The sequence shown here is derived from an EMBL/GenBank/DDBJ whole genome shotgun (WGS) entry which is preliminary data.</text>
</comment>
<dbReference type="PANTHER" id="PTHR43308">
    <property type="entry name" value="OUTER MEMBRANE PROTEIN ALPHA-RELATED"/>
    <property type="match status" value="1"/>
</dbReference>
<dbReference type="InterPro" id="IPR023614">
    <property type="entry name" value="Porin_dom_sf"/>
</dbReference>
<dbReference type="Pfam" id="PF00395">
    <property type="entry name" value="SLH"/>
    <property type="match status" value="1"/>
</dbReference>
<gene>
    <name evidence="3" type="ORF">A2310_02190</name>
</gene>
<sequence>MKRGFRFLSFKIKRSKMMKKGLILLVLFALALSLPASAEKFRDMGNDHWAADSVYDLVEREITNGFPDGTFRGNEKLSRYETAQFLSKMAKSIENNVKPKITDSDIERVVNKVLAKNSSLPADAVVSGQVFLNYQKNLQNTGITNNFNLSRAYLTVKKALGNNAIARVTLDGSTTTEFVKYAYVDLLNVVAIDSFTLNARIGVQPTYWSNWVDDILGLRVVSVSLMGGRYGEPTADTGVSAMGSITTNMLPKINYLATVLNGNGFNAVETDAGKDIGTRVDAEILPGITIGAGGQIEGVGNSTTGNKLANVLVAYKADVVSAYAEIGYGKGAIGYSVAGLCKLGVLDEMLTPVGVFGRVDIYDPNRSVDSDSITDISFGGYYDWNSNVKLLADYSVSTTNIATSSSAALRTQILF</sequence>
<keyword evidence="1" id="KW-0732">Signal</keyword>
<dbReference type="Gene3D" id="2.40.160.10">
    <property type="entry name" value="Porin"/>
    <property type="match status" value="1"/>
</dbReference>
<dbReference type="PROSITE" id="PS51272">
    <property type="entry name" value="SLH"/>
    <property type="match status" value="1"/>
</dbReference>